<dbReference type="RefSeq" id="WP_188527926.1">
    <property type="nucleotide sequence ID" value="NZ_BMGR01000001.1"/>
</dbReference>
<dbReference type="EMBL" id="BMGR01000001">
    <property type="protein sequence ID" value="GGF87248.1"/>
    <property type="molecule type" value="Genomic_DNA"/>
</dbReference>
<gene>
    <name evidence="2" type="primary">yqzF</name>
    <name evidence="2" type="ORF">GCM10010916_00750</name>
</gene>
<accession>A0A917FLA5</accession>
<keyword evidence="1" id="KW-1133">Transmembrane helix</keyword>
<dbReference type="AlphaFoldDB" id="A0A917FLA5"/>
<dbReference type="Pfam" id="PF11118">
    <property type="entry name" value="DUF2627"/>
    <property type="match status" value="1"/>
</dbReference>
<organism evidence="2 3">
    <name type="scientific">Paenibacillus abyssi</name>
    <dbReference type="NCBI Taxonomy" id="1340531"/>
    <lineage>
        <taxon>Bacteria</taxon>
        <taxon>Bacillati</taxon>
        <taxon>Bacillota</taxon>
        <taxon>Bacilli</taxon>
        <taxon>Bacillales</taxon>
        <taxon>Paenibacillaceae</taxon>
        <taxon>Paenibacillus</taxon>
    </lineage>
</organism>
<reference evidence="2" key="1">
    <citation type="journal article" date="2014" name="Int. J. Syst. Evol. Microbiol.">
        <title>Complete genome sequence of Corynebacterium casei LMG S-19264T (=DSM 44701T), isolated from a smear-ripened cheese.</title>
        <authorList>
            <consortium name="US DOE Joint Genome Institute (JGI-PGF)"/>
            <person name="Walter F."/>
            <person name="Albersmeier A."/>
            <person name="Kalinowski J."/>
            <person name="Ruckert C."/>
        </authorList>
    </citation>
    <scope>NUCLEOTIDE SEQUENCE</scope>
    <source>
        <strain evidence="2">CGMCC 1.12987</strain>
    </source>
</reference>
<evidence type="ECO:0000313" key="3">
    <source>
        <dbReference type="Proteomes" id="UP000644756"/>
    </source>
</evidence>
<keyword evidence="1" id="KW-0812">Transmembrane</keyword>
<evidence type="ECO:0008006" key="4">
    <source>
        <dbReference type="Google" id="ProtNLM"/>
    </source>
</evidence>
<feature type="transmembrane region" description="Helical" evidence="1">
    <location>
        <begin position="53"/>
        <end position="73"/>
    </location>
</feature>
<keyword evidence="3" id="KW-1185">Reference proteome</keyword>
<reference evidence="2" key="2">
    <citation type="submission" date="2020-09" db="EMBL/GenBank/DDBJ databases">
        <authorList>
            <person name="Sun Q."/>
            <person name="Zhou Y."/>
        </authorList>
    </citation>
    <scope>NUCLEOTIDE SEQUENCE</scope>
    <source>
        <strain evidence="2">CGMCC 1.12987</strain>
    </source>
</reference>
<name>A0A917FLA5_9BACL</name>
<comment type="caution">
    <text evidence="2">The sequence shown here is derived from an EMBL/GenBank/DDBJ whole genome shotgun (WGS) entry which is preliminary data.</text>
</comment>
<keyword evidence="1" id="KW-0472">Membrane</keyword>
<evidence type="ECO:0000256" key="1">
    <source>
        <dbReference type="SAM" id="Phobius"/>
    </source>
</evidence>
<sequence length="94" mass="10822">MKILISRFIAILLLVIPGLAATYGFLEVKNALFNFFSGFGNDEITPDFEWGRFILGSVLFMAGVGFIGGWIFFRDRKRNYLQPRFRKKRPRPGS</sequence>
<dbReference type="Proteomes" id="UP000644756">
    <property type="component" value="Unassembled WGS sequence"/>
</dbReference>
<protein>
    <recommendedName>
        <fullName evidence="4">DUF2627 domain-containing protein</fullName>
    </recommendedName>
</protein>
<proteinExistence type="predicted"/>
<evidence type="ECO:0000313" key="2">
    <source>
        <dbReference type="EMBL" id="GGF87248.1"/>
    </source>
</evidence>
<dbReference type="InterPro" id="IPR020138">
    <property type="entry name" value="Uncharacterised_YqzF"/>
</dbReference>